<reference evidence="3" key="1">
    <citation type="submission" date="2023-10" db="EMBL/GenBank/DDBJ databases">
        <authorList>
            <person name="Chen Y."/>
            <person name="Shah S."/>
            <person name="Dougan E. K."/>
            <person name="Thang M."/>
            <person name="Chan C."/>
        </authorList>
    </citation>
    <scope>NUCLEOTIDE SEQUENCE [LARGE SCALE GENOMIC DNA]</scope>
</reference>
<evidence type="ECO:0000259" key="2">
    <source>
        <dbReference type="PROSITE" id="PS50235"/>
    </source>
</evidence>
<evidence type="ECO:0000313" key="3">
    <source>
        <dbReference type="EMBL" id="CAK0876828.1"/>
    </source>
</evidence>
<accession>A0ABN9VXJ6</accession>
<dbReference type="EMBL" id="CAUYUJ010017670">
    <property type="protein sequence ID" value="CAK0876828.1"/>
    <property type="molecule type" value="Genomic_DNA"/>
</dbReference>
<dbReference type="Proteomes" id="UP001189429">
    <property type="component" value="Unassembled WGS sequence"/>
</dbReference>
<protein>
    <recommendedName>
        <fullName evidence="2">USP domain-containing protein</fullName>
    </recommendedName>
</protein>
<evidence type="ECO:0000256" key="1">
    <source>
        <dbReference type="SAM" id="MobiDB-lite"/>
    </source>
</evidence>
<organism evidence="3 4">
    <name type="scientific">Prorocentrum cordatum</name>
    <dbReference type="NCBI Taxonomy" id="2364126"/>
    <lineage>
        <taxon>Eukaryota</taxon>
        <taxon>Sar</taxon>
        <taxon>Alveolata</taxon>
        <taxon>Dinophyceae</taxon>
        <taxon>Prorocentrales</taxon>
        <taxon>Prorocentraceae</taxon>
        <taxon>Prorocentrum</taxon>
    </lineage>
</organism>
<comment type="caution">
    <text evidence="3">The sequence shown here is derived from an EMBL/GenBank/DDBJ whole genome shotgun (WGS) entry which is preliminary data.</text>
</comment>
<dbReference type="CDD" id="cd02257">
    <property type="entry name" value="Peptidase_C19"/>
    <property type="match status" value="1"/>
</dbReference>
<evidence type="ECO:0000313" key="4">
    <source>
        <dbReference type="Proteomes" id="UP001189429"/>
    </source>
</evidence>
<sequence>MAVLGRSDIGPFVEFVQRQMDIQPGRQQGAAECVKQLLHVTGLGKRHCDSESAIRDYHLILTEVPDVAQVSAAATPIDAQTLLLTAASGDGALRVGSEALVIRFENAYEQGGKQFWVDAKVKWPSGPLTLTFDNAREEDVEYDVQGYIVHVHAGSEISQGMRSGHYIAYFKHRSAWYLADDATATELGAAPADFPCIVFLARRDRRQSEHVQKLQERAQGVKRLQTEAPRTDDYSSMGHPYRRFCENYGRYRKCSEERGGMQRCRNAYLAHIQLAPRVVSGQEWRAIVANFAEFFGRSATDWEKPTDQMEAKLQSEEGLRPEERWQRRHLQACVFCARSHWVEELHREFPAGKDYLMDNPDAVWELLDVEDYHKRWPKIPLEELESSAVIVAASGTTQENGKTEYRVLLHKRRVSQEQAAWRASVYVCSECKWAFGGPRPFLCKYALANDMWLGRWGPLFRDADVCPLSHQMLLALARVVSTEIVLRPDGGKNKTSDSTATWGFLFHQSGVVGTAVPFQNADCKWALEHWPDKKLHDSFAVAFVASAAQEVRSSWPGKLGNRREQARKCVSRIAKLMADRRTFDAQADALANANIVYSTRTCDKDLVASWVPDPQVPVVPPVILDAVVGVPLEDSPGQVVAEGPADAAAAGEDDRMDADIAAAREARYIAAFEQQTTDFNRDKNGGSMQITALMQQLEELDHAAQRSVAAEVEPALEGGVDCGGEGGGLVDREGRERILDMPTGPKHL</sequence>
<dbReference type="InterPro" id="IPR028889">
    <property type="entry name" value="USP"/>
</dbReference>
<dbReference type="InterPro" id="IPR038765">
    <property type="entry name" value="Papain-like_cys_pep_sf"/>
</dbReference>
<feature type="region of interest" description="Disordered" evidence="1">
    <location>
        <begin position="721"/>
        <end position="748"/>
    </location>
</feature>
<gene>
    <name evidence="3" type="ORF">PCOR1329_LOCUS61045</name>
</gene>
<feature type="compositionally biased region" description="Basic and acidic residues" evidence="1">
    <location>
        <begin position="730"/>
        <end position="739"/>
    </location>
</feature>
<name>A0ABN9VXJ6_9DINO</name>
<dbReference type="PROSITE" id="PS50235">
    <property type="entry name" value="USP_3"/>
    <property type="match status" value="1"/>
</dbReference>
<proteinExistence type="predicted"/>
<keyword evidence="4" id="KW-1185">Reference proteome</keyword>
<dbReference type="Gene3D" id="3.90.70.10">
    <property type="entry name" value="Cysteine proteinases"/>
    <property type="match status" value="1"/>
</dbReference>
<feature type="domain" description="USP" evidence="2">
    <location>
        <begin position="1"/>
        <end position="203"/>
    </location>
</feature>
<dbReference type="SUPFAM" id="SSF54001">
    <property type="entry name" value="Cysteine proteinases"/>
    <property type="match status" value="1"/>
</dbReference>